<keyword evidence="1" id="KW-1133">Transmembrane helix</keyword>
<name>A0AAE0KWL7_9CHLO</name>
<organism evidence="2 3">
    <name type="scientific">Cymbomonas tetramitiformis</name>
    <dbReference type="NCBI Taxonomy" id="36881"/>
    <lineage>
        <taxon>Eukaryota</taxon>
        <taxon>Viridiplantae</taxon>
        <taxon>Chlorophyta</taxon>
        <taxon>Pyramimonadophyceae</taxon>
        <taxon>Pyramimonadales</taxon>
        <taxon>Pyramimonadaceae</taxon>
        <taxon>Cymbomonas</taxon>
    </lineage>
</organism>
<comment type="caution">
    <text evidence="2">The sequence shown here is derived from an EMBL/GenBank/DDBJ whole genome shotgun (WGS) entry which is preliminary data.</text>
</comment>
<gene>
    <name evidence="2" type="ORF">CYMTET_27749</name>
</gene>
<dbReference type="AlphaFoldDB" id="A0AAE0KWL7"/>
<reference evidence="2 3" key="1">
    <citation type="journal article" date="2015" name="Genome Biol. Evol.">
        <title>Comparative Genomics of a Bacterivorous Green Alga Reveals Evolutionary Causalities and Consequences of Phago-Mixotrophic Mode of Nutrition.</title>
        <authorList>
            <person name="Burns J.A."/>
            <person name="Paasch A."/>
            <person name="Narechania A."/>
            <person name="Kim E."/>
        </authorList>
    </citation>
    <scope>NUCLEOTIDE SEQUENCE [LARGE SCALE GENOMIC DNA]</scope>
    <source>
        <strain evidence="2 3">PLY_AMNH</strain>
    </source>
</reference>
<keyword evidence="1" id="KW-0472">Membrane</keyword>
<keyword evidence="1" id="KW-0812">Transmembrane</keyword>
<keyword evidence="3" id="KW-1185">Reference proteome</keyword>
<evidence type="ECO:0000256" key="1">
    <source>
        <dbReference type="SAM" id="Phobius"/>
    </source>
</evidence>
<protein>
    <submittedName>
        <fullName evidence="2">Uncharacterized protein</fullName>
    </submittedName>
</protein>
<sequence>MWRRAWGRWGCGEVKQDKLLSSFEQARNELDSLAVQICYFTLAICWFSIVYIMLVYATLIKTLMGDSADQKVLQAWVVALLMDNLGMQVIKSVTIKLWLKQLIAKVQSMGKGEGQLVSSFEDFINNELGTLYTANNRVDEDAADIEYDLAGVDL</sequence>
<evidence type="ECO:0000313" key="3">
    <source>
        <dbReference type="Proteomes" id="UP001190700"/>
    </source>
</evidence>
<proteinExistence type="predicted"/>
<dbReference type="Proteomes" id="UP001190700">
    <property type="component" value="Unassembled WGS sequence"/>
</dbReference>
<feature type="transmembrane region" description="Helical" evidence="1">
    <location>
        <begin position="37"/>
        <end position="60"/>
    </location>
</feature>
<evidence type="ECO:0000313" key="2">
    <source>
        <dbReference type="EMBL" id="KAK3263446.1"/>
    </source>
</evidence>
<dbReference type="EMBL" id="LGRX02015443">
    <property type="protein sequence ID" value="KAK3263446.1"/>
    <property type="molecule type" value="Genomic_DNA"/>
</dbReference>
<accession>A0AAE0KWL7</accession>